<dbReference type="SMART" id="SM00220">
    <property type="entry name" value="S_TKc"/>
    <property type="match status" value="1"/>
</dbReference>
<keyword evidence="8" id="KW-0812">Transmembrane</keyword>
<dbReference type="SUPFAM" id="SSF56112">
    <property type="entry name" value="Protein kinase-like (PK-like)"/>
    <property type="match status" value="1"/>
</dbReference>
<dbReference type="InterPro" id="IPR011009">
    <property type="entry name" value="Kinase-like_dom_sf"/>
</dbReference>
<feature type="repeat" description="RCC1" evidence="7">
    <location>
        <begin position="102"/>
        <end position="159"/>
    </location>
</feature>
<evidence type="ECO:0000256" key="1">
    <source>
        <dbReference type="ARBA" id="ARBA00022679"/>
    </source>
</evidence>
<dbReference type="PROSITE" id="PS50011">
    <property type="entry name" value="PROTEIN_KINASE_DOM"/>
    <property type="match status" value="1"/>
</dbReference>
<name>A0AAW2YWU4_9EUKA</name>
<feature type="domain" description="Protein kinase" evidence="9">
    <location>
        <begin position="806"/>
        <end position="1068"/>
    </location>
</feature>
<dbReference type="SUPFAM" id="SSF50985">
    <property type="entry name" value="RCC1/BLIP-II"/>
    <property type="match status" value="2"/>
</dbReference>
<evidence type="ECO:0000256" key="7">
    <source>
        <dbReference type="PROSITE-ProRule" id="PRU00235"/>
    </source>
</evidence>
<dbReference type="Gene3D" id="2.130.10.30">
    <property type="entry name" value="Regulator of chromosome condensation 1/beta-lactamase-inhibitor protein II"/>
    <property type="match status" value="2"/>
</dbReference>
<dbReference type="Pfam" id="PF07714">
    <property type="entry name" value="PK_Tyr_Ser-Thr"/>
    <property type="match status" value="1"/>
</dbReference>
<evidence type="ECO:0000256" key="8">
    <source>
        <dbReference type="SAM" id="Phobius"/>
    </source>
</evidence>
<dbReference type="InterPro" id="IPR000719">
    <property type="entry name" value="Prot_kinase_dom"/>
</dbReference>
<dbReference type="EMBL" id="JAOPGA020000776">
    <property type="protein sequence ID" value="KAL0481585.1"/>
    <property type="molecule type" value="Genomic_DNA"/>
</dbReference>
<keyword evidence="1" id="KW-0808">Transferase</keyword>
<dbReference type="CDD" id="cd13999">
    <property type="entry name" value="STKc_MAP3K-like"/>
    <property type="match status" value="1"/>
</dbReference>
<evidence type="ECO:0000256" key="4">
    <source>
        <dbReference type="ARBA" id="ARBA00022840"/>
    </source>
</evidence>
<organism evidence="10 11">
    <name type="scientific">Acrasis kona</name>
    <dbReference type="NCBI Taxonomy" id="1008807"/>
    <lineage>
        <taxon>Eukaryota</taxon>
        <taxon>Discoba</taxon>
        <taxon>Heterolobosea</taxon>
        <taxon>Tetramitia</taxon>
        <taxon>Eutetramitia</taxon>
        <taxon>Acrasidae</taxon>
        <taxon>Acrasis</taxon>
    </lineage>
</organism>
<dbReference type="InterPro" id="IPR009091">
    <property type="entry name" value="RCC1/BLIP-II"/>
</dbReference>
<comment type="catalytic activity">
    <reaction evidence="5">
        <text>L-threonyl-[protein] + ATP = O-phospho-L-threonyl-[protein] + ADP + H(+)</text>
        <dbReference type="Rhea" id="RHEA:46608"/>
        <dbReference type="Rhea" id="RHEA-COMP:11060"/>
        <dbReference type="Rhea" id="RHEA-COMP:11605"/>
        <dbReference type="ChEBI" id="CHEBI:15378"/>
        <dbReference type="ChEBI" id="CHEBI:30013"/>
        <dbReference type="ChEBI" id="CHEBI:30616"/>
        <dbReference type="ChEBI" id="CHEBI:61977"/>
        <dbReference type="ChEBI" id="CHEBI:456216"/>
        <dbReference type="EC" id="2.7.11.1"/>
    </reaction>
</comment>
<keyword evidence="11" id="KW-1185">Reference proteome</keyword>
<gene>
    <name evidence="10" type="ORF">AKO1_012514</name>
</gene>
<accession>A0AAW2YWU4</accession>
<evidence type="ECO:0000256" key="6">
    <source>
        <dbReference type="ARBA" id="ARBA00048679"/>
    </source>
</evidence>
<dbReference type="PROSITE" id="PS50012">
    <property type="entry name" value="RCC1_3"/>
    <property type="match status" value="3"/>
</dbReference>
<feature type="repeat" description="RCC1" evidence="7">
    <location>
        <begin position="46"/>
        <end position="101"/>
    </location>
</feature>
<dbReference type="Pfam" id="PF13540">
    <property type="entry name" value="RCC1_2"/>
    <property type="match status" value="2"/>
</dbReference>
<sequence length="1085" mass="122984">MAGNYGLTNTNGTNHNEAPFFLAGKRIKSKTLSLYNQNEYYITEDGNIYSSGLRNEFGELGGGTLSIKPLQFSAYPVLTRPDVNVSTICTGYHHIAALSQERWLYLWGKSDEGYNLGATGLYRDYGDVEFTLIPTLLLDIKNITSIACGEQITLAVTGKEVVYFWGSSGFDVTDRLSPFPKIMYAAKNNTIEDITYSNRKVLLLLSNGEVLLFEDFNNLPPITLFKSNVEKIYSCIYYFYLIHQGTPFIYKDGKLYNISIGGYVSEIHVDYLNTRVFFLFNNGSLYQIHDYLTKKSTLVFDDIVRLVGWGVYNPMTLVDVELIVEKKDGKIYTNRACEKSFFLYSKDDEFRNVQQRMNPSKIDFVTTNKHSVQYSGRFYNSSLPIKKTCEFGVFMDVEGNLFYSNDSILVMNTLTRVDFDCAYKYLNSLYVSSVINNGSLFYDLLTADTTGQPVFKLRRVVSIDNDPITQVCMGRQHTVLLTRNHNVYTFGENSMGQLGSGGRKGSPDPQKIPGSYKTIKCGPFFTVLLSLEGDISTFGTWVPFSMSVYFFNEDFQQSFSLTKSYSDLYSIDGAKFKSISVGYEHIVAISTDNKLYMYGNNNYQQFGNEILSSSTMQRISNIPANKTIVDAFASGFFSFLIMNCADGYYGNDCERWSCQGYDSTDEASCGEGQCVAPNTCQCPANDYVHSDGRCIPVCFGVASNKPEVCRHKGRCVSPNTCRCDFLLSTIECEYNLYAIVSIAVSPVVISIIAVLFFVVVKLLTRFIKQREVQGEMRRLLALNIEKSNQKLDEVDNKQYLIQFEHLEFIDRIAQGNFGVVFKGKYMGSIVAIKLLKADPYDEISEEFLSEVAVLKRLRHTNIIQFLGVCVTSDNKLIVTELMDGLSLDIVLFDKKRKQPISLHKKLQILIEIASGMLYLHSMKPPLIHRDLKSPNILIDKNLTKVKLCDFGISRFDSTLDGLLTGNVGTTAYIAPEVLNNRRYDKRCDVYSFGIVMHEILFENRAFEHETMFTILQKVSNGERPYIDRDLLISSVHLSYVKLMEQCWAGDVIERPSFMVIIDELELMLSNFERPAILKGFELESL</sequence>
<dbReference type="CDD" id="cd19941">
    <property type="entry name" value="TIL"/>
    <property type="match status" value="1"/>
</dbReference>
<feature type="transmembrane region" description="Helical" evidence="8">
    <location>
        <begin position="736"/>
        <end position="760"/>
    </location>
</feature>
<dbReference type="Gene3D" id="1.10.510.10">
    <property type="entry name" value="Transferase(Phosphotransferase) domain 1"/>
    <property type="match status" value="1"/>
</dbReference>
<evidence type="ECO:0000256" key="3">
    <source>
        <dbReference type="ARBA" id="ARBA00022777"/>
    </source>
</evidence>
<evidence type="ECO:0000313" key="11">
    <source>
        <dbReference type="Proteomes" id="UP001431209"/>
    </source>
</evidence>
<evidence type="ECO:0000256" key="2">
    <source>
        <dbReference type="ARBA" id="ARBA00022741"/>
    </source>
</evidence>
<dbReference type="InterPro" id="IPR008271">
    <property type="entry name" value="Ser/Thr_kinase_AS"/>
</dbReference>
<dbReference type="AlphaFoldDB" id="A0AAW2YWU4"/>
<dbReference type="PRINTS" id="PR00633">
    <property type="entry name" value="RCCNDNSATION"/>
</dbReference>
<dbReference type="PANTHER" id="PTHR44329">
    <property type="entry name" value="SERINE/THREONINE-PROTEIN KINASE TNNI3K-RELATED"/>
    <property type="match status" value="1"/>
</dbReference>
<evidence type="ECO:0000313" key="10">
    <source>
        <dbReference type="EMBL" id="KAL0481585.1"/>
    </source>
</evidence>
<comment type="catalytic activity">
    <reaction evidence="6">
        <text>L-seryl-[protein] + ATP = O-phospho-L-seryl-[protein] + ADP + H(+)</text>
        <dbReference type="Rhea" id="RHEA:17989"/>
        <dbReference type="Rhea" id="RHEA-COMP:9863"/>
        <dbReference type="Rhea" id="RHEA-COMP:11604"/>
        <dbReference type="ChEBI" id="CHEBI:15378"/>
        <dbReference type="ChEBI" id="CHEBI:29999"/>
        <dbReference type="ChEBI" id="CHEBI:30616"/>
        <dbReference type="ChEBI" id="CHEBI:83421"/>
        <dbReference type="ChEBI" id="CHEBI:456216"/>
        <dbReference type="EC" id="2.7.11.1"/>
    </reaction>
</comment>
<evidence type="ECO:0000256" key="5">
    <source>
        <dbReference type="ARBA" id="ARBA00047899"/>
    </source>
</evidence>
<reference evidence="10 11" key="1">
    <citation type="submission" date="2024-03" db="EMBL/GenBank/DDBJ databases">
        <title>The Acrasis kona genome and developmental transcriptomes reveal deep origins of eukaryotic multicellular pathways.</title>
        <authorList>
            <person name="Sheikh S."/>
            <person name="Fu C.-J."/>
            <person name="Brown M.W."/>
            <person name="Baldauf S.L."/>
        </authorList>
    </citation>
    <scope>NUCLEOTIDE SEQUENCE [LARGE SCALE GENOMIC DNA]</scope>
    <source>
        <strain evidence="10 11">ATCC MYA-3509</strain>
    </source>
</reference>
<dbReference type="InterPro" id="IPR001245">
    <property type="entry name" value="Ser-Thr/Tyr_kinase_cat_dom"/>
</dbReference>
<protein>
    <submittedName>
        <fullName evidence="10">Serine/threonine-protein kinase CTR1</fullName>
    </submittedName>
</protein>
<comment type="caution">
    <text evidence="10">The sequence shown here is derived from an EMBL/GenBank/DDBJ whole genome shotgun (WGS) entry which is preliminary data.</text>
</comment>
<feature type="repeat" description="RCC1" evidence="7">
    <location>
        <begin position="485"/>
        <end position="532"/>
    </location>
</feature>
<keyword evidence="8" id="KW-1133">Transmembrane helix</keyword>
<dbReference type="InterPro" id="IPR051681">
    <property type="entry name" value="Ser/Thr_Kinases-Pseudokinases"/>
</dbReference>
<keyword evidence="4" id="KW-0067">ATP-binding</keyword>
<dbReference type="GO" id="GO:0005524">
    <property type="term" value="F:ATP binding"/>
    <property type="evidence" value="ECO:0007669"/>
    <property type="project" value="UniProtKB-KW"/>
</dbReference>
<dbReference type="GO" id="GO:0004674">
    <property type="term" value="F:protein serine/threonine kinase activity"/>
    <property type="evidence" value="ECO:0007669"/>
    <property type="project" value="UniProtKB-EC"/>
</dbReference>
<keyword evidence="8" id="KW-0472">Membrane</keyword>
<dbReference type="InterPro" id="IPR000408">
    <property type="entry name" value="Reg_chr_condens"/>
</dbReference>
<keyword evidence="3 10" id="KW-0418">Kinase</keyword>
<proteinExistence type="predicted"/>
<keyword evidence="2" id="KW-0547">Nucleotide-binding</keyword>
<dbReference type="Proteomes" id="UP001431209">
    <property type="component" value="Unassembled WGS sequence"/>
</dbReference>
<evidence type="ECO:0000259" key="9">
    <source>
        <dbReference type="PROSITE" id="PS50011"/>
    </source>
</evidence>
<dbReference type="FunFam" id="3.30.200.20:FF:000034">
    <property type="entry name" value="Kinase suppressor of Ras 1"/>
    <property type="match status" value="1"/>
</dbReference>
<dbReference type="PROSITE" id="PS00108">
    <property type="entry name" value="PROTEIN_KINASE_ST"/>
    <property type="match status" value="1"/>
</dbReference>